<name>A0A8J7SP10_9PROT</name>
<dbReference type="CDD" id="cd06257">
    <property type="entry name" value="DnaJ"/>
    <property type="match status" value="1"/>
</dbReference>
<dbReference type="EMBL" id="JAGMWN010000006">
    <property type="protein sequence ID" value="MBP5858036.1"/>
    <property type="molecule type" value="Genomic_DNA"/>
</dbReference>
<evidence type="ECO:0000259" key="1">
    <source>
        <dbReference type="PROSITE" id="PS50076"/>
    </source>
</evidence>
<dbReference type="PROSITE" id="PS50076">
    <property type="entry name" value="DNAJ_2"/>
    <property type="match status" value="1"/>
</dbReference>
<evidence type="ECO:0000313" key="2">
    <source>
        <dbReference type="EMBL" id="MBP5858036.1"/>
    </source>
</evidence>
<protein>
    <submittedName>
        <fullName evidence="2">J domain-containing protein</fullName>
    </submittedName>
</protein>
<gene>
    <name evidence="2" type="ORF">KAJ83_13540</name>
</gene>
<sequence length="213" mass="23367">MATERKHSYAIPCATAFRDRVQALADRRGVNVGDIARSVMLTVPGDMIDAYPDPGEPARDDRETVVLKSGAQAGKPWRRKPRLQVRLPAGQNVTRLRKALAMALALEAGTLRLAVEDARKPARAEVEARSRDEADRLRAMVRTLAFDALPGGVRTRDEALFVLGFPPGARPDADLIKARYRMLAAILHPDSGIGDNARMAQLNEAWGLLRKKA</sequence>
<dbReference type="Proteomes" id="UP000672602">
    <property type="component" value="Unassembled WGS sequence"/>
</dbReference>
<organism evidence="2 3">
    <name type="scientific">Marivibrio halodurans</name>
    <dbReference type="NCBI Taxonomy" id="2039722"/>
    <lineage>
        <taxon>Bacteria</taxon>
        <taxon>Pseudomonadati</taxon>
        <taxon>Pseudomonadota</taxon>
        <taxon>Alphaproteobacteria</taxon>
        <taxon>Rhodospirillales</taxon>
        <taxon>Rhodospirillaceae</taxon>
        <taxon>Marivibrio</taxon>
    </lineage>
</organism>
<comment type="caution">
    <text evidence="2">The sequence shown here is derived from an EMBL/GenBank/DDBJ whole genome shotgun (WGS) entry which is preliminary data.</text>
</comment>
<evidence type="ECO:0000313" key="3">
    <source>
        <dbReference type="Proteomes" id="UP000672602"/>
    </source>
</evidence>
<reference evidence="2" key="1">
    <citation type="submission" date="2021-04" db="EMBL/GenBank/DDBJ databases">
        <authorList>
            <person name="Zhang D.-C."/>
        </authorList>
    </citation>
    <scope>NUCLEOTIDE SEQUENCE</scope>
    <source>
        <strain evidence="2">CGMCC 1.15697</strain>
    </source>
</reference>
<dbReference type="RefSeq" id="WP_210682618.1">
    <property type="nucleotide sequence ID" value="NZ_JAGMWN010000006.1"/>
</dbReference>
<proteinExistence type="predicted"/>
<dbReference type="AlphaFoldDB" id="A0A8J7SP10"/>
<feature type="domain" description="J" evidence="1">
    <location>
        <begin position="158"/>
        <end position="213"/>
    </location>
</feature>
<dbReference type="InterPro" id="IPR001623">
    <property type="entry name" value="DnaJ_domain"/>
</dbReference>
<accession>A0A8J7SP10</accession>
<dbReference type="SUPFAM" id="SSF46565">
    <property type="entry name" value="Chaperone J-domain"/>
    <property type="match status" value="1"/>
</dbReference>
<dbReference type="InterPro" id="IPR036869">
    <property type="entry name" value="J_dom_sf"/>
</dbReference>
<keyword evidence="3" id="KW-1185">Reference proteome</keyword>
<dbReference type="Gene3D" id="1.10.287.110">
    <property type="entry name" value="DnaJ domain"/>
    <property type="match status" value="1"/>
</dbReference>